<dbReference type="InterPro" id="IPR011006">
    <property type="entry name" value="CheY-like_superfamily"/>
</dbReference>
<dbReference type="GO" id="GO:0000976">
    <property type="term" value="F:transcription cis-regulatory region binding"/>
    <property type="evidence" value="ECO:0007669"/>
    <property type="project" value="TreeGrafter"/>
</dbReference>
<gene>
    <name evidence="8" type="ORF">KDA10_03900</name>
</gene>
<evidence type="ECO:0000313" key="9">
    <source>
        <dbReference type="Proteomes" id="UP000714817"/>
    </source>
</evidence>
<dbReference type="PANTHER" id="PTHR48111">
    <property type="entry name" value="REGULATOR OF RPOS"/>
    <property type="match status" value="1"/>
</dbReference>
<dbReference type="InterPro" id="IPR039420">
    <property type="entry name" value="WalR-like"/>
</dbReference>
<accession>A0A955E1X5</accession>
<keyword evidence="2" id="KW-0902">Two-component regulatory system</keyword>
<evidence type="ECO:0000256" key="5">
    <source>
        <dbReference type="ARBA" id="ARBA00023163"/>
    </source>
</evidence>
<dbReference type="InterPro" id="IPR001789">
    <property type="entry name" value="Sig_transdc_resp-reg_receiver"/>
</dbReference>
<evidence type="ECO:0000256" key="6">
    <source>
        <dbReference type="PROSITE-ProRule" id="PRU00169"/>
    </source>
</evidence>
<evidence type="ECO:0000313" key="8">
    <source>
        <dbReference type="EMBL" id="MCA9302469.1"/>
    </source>
</evidence>
<dbReference type="GO" id="GO:0000156">
    <property type="term" value="F:phosphorelay response regulator activity"/>
    <property type="evidence" value="ECO:0007669"/>
    <property type="project" value="TreeGrafter"/>
</dbReference>
<dbReference type="GO" id="GO:0005829">
    <property type="term" value="C:cytosol"/>
    <property type="evidence" value="ECO:0007669"/>
    <property type="project" value="TreeGrafter"/>
</dbReference>
<dbReference type="EMBL" id="JAGQNY010000023">
    <property type="protein sequence ID" value="MCA9302469.1"/>
    <property type="molecule type" value="Genomic_DNA"/>
</dbReference>
<proteinExistence type="predicted"/>
<evidence type="ECO:0000256" key="2">
    <source>
        <dbReference type="ARBA" id="ARBA00023012"/>
    </source>
</evidence>
<dbReference type="GO" id="GO:0006355">
    <property type="term" value="P:regulation of DNA-templated transcription"/>
    <property type="evidence" value="ECO:0007669"/>
    <property type="project" value="TreeGrafter"/>
</dbReference>
<dbReference type="CDD" id="cd17574">
    <property type="entry name" value="REC_OmpR"/>
    <property type="match status" value="1"/>
</dbReference>
<keyword evidence="4" id="KW-0238">DNA-binding</keyword>
<dbReference type="PROSITE" id="PS50110">
    <property type="entry name" value="RESPONSE_REGULATORY"/>
    <property type="match status" value="1"/>
</dbReference>
<dbReference type="SMART" id="SM00448">
    <property type="entry name" value="REC"/>
    <property type="match status" value="1"/>
</dbReference>
<reference evidence="8" key="2">
    <citation type="journal article" date="2021" name="Microbiome">
        <title>Successional dynamics and alternative stable states in a saline activated sludge microbial community over 9 years.</title>
        <authorList>
            <person name="Wang Y."/>
            <person name="Ye J."/>
            <person name="Ju F."/>
            <person name="Liu L."/>
            <person name="Boyd J.A."/>
            <person name="Deng Y."/>
            <person name="Parks D.H."/>
            <person name="Jiang X."/>
            <person name="Yin X."/>
            <person name="Woodcroft B.J."/>
            <person name="Tyson G.W."/>
            <person name="Hugenholtz P."/>
            <person name="Polz M.F."/>
            <person name="Zhang T."/>
        </authorList>
    </citation>
    <scope>NUCLEOTIDE SEQUENCE</scope>
    <source>
        <strain evidence="8">HKST-UBA80</strain>
    </source>
</reference>
<comment type="caution">
    <text evidence="8">The sequence shown here is derived from an EMBL/GenBank/DDBJ whole genome shotgun (WGS) entry which is preliminary data.</text>
</comment>
<dbReference type="Proteomes" id="UP000714817">
    <property type="component" value="Unassembled WGS sequence"/>
</dbReference>
<reference evidence="8" key="1">
    <citation type="submission" date="2020-04" db="EMBL/GenBank/DDBJ databases">
        <authorList>
            <person name="Zhang T."/>
        </authorList>
    </citation>
    <scope>NUCLEOTIDE SEQUENCE</scope>
    <source>
        <strain evidence="8">HKST-UBA80</strain>
    </source>
</reference>
<evidence type="ECO:0000256" key="3">
    <source>
        <dbReference type="ARBA" id="ARBA00023015"/>
    </source>
</evidence>
<dbReference type="GO" id="GO:0032993">
    <property type="term" value="C:protein-DNA complex"/>
    <property type="evidence" value="ECO:0007669"/>
    <property type="project" value="TreeGrafter"/>
</dbReference>
<feature type="modified residue" description="4-aspartylphosphate" evidence="6">
    <location>
        <position position="58"/>
    </location>
</feature>
<keyword evidence="5" id="KW-0804">Transcription</keyword>
<evidence type="ECO:0000259" key="7">
    <source>
        <dbReference type="PROSITE" id="PS50110"/>
    </source>
</evidence>
<keyword evidence="1 6" id="KW-0597">Phosphoprotein</keyword>
<dbReference type="AlphaFoldDB" id="A0A955E1X5"/>
<dbReference type="Pfam" id="PF00072">
    <property type="entry name" value="Response_reg"/>
    <property type="match status" value="1"/>
</dbReference>
<sequence>MGDTFINKTILLVEDEDDIRSVYAEVLKDDGFTVIEASDGLSAYDLAVNKFWDLMLLDIMIPKLDGIGLMKRLAREDKLDSRPVILLTNLGNDSVIAEAFDLGASGYLMKAEITPDKILQEIKAYLKIS</sequence>
<organism evidence="8 9">
    <name type="scientific">candidate division WWE3 bacterium</name>
    <dbReference type="NCBI Taxonomy" id="2053526"/>
    <lineage>
        <taxon>Bacteria</taxon>
        <taxon>Katanobacteria</taxon>
    </lineage>
</organism>
<protein>
    <submittedName>
        <fullName evidence="8">Response regulator</fullName>
    </submittedName>
</protein>
<evidence type="ECO:0000256" key="4">
    <source>
        <dbReference type="ARBA" id="ARBA00023125"/>
    </source>
</evidence>
<name>A0A955E1X5_UNCKA</name>
<dbReference type="SUPFAM" id="SSF52172">
    <property type="entry name" value="CheY-like"/>
    <property type="match status" value="1"/>
</dbReference>
<feature type="domain" description="Response regulatory" evidence="7">
    <location>
        <begin position="9"/>
        <end position="125"/>
    </location>
</feature>
<keyword evidence="3" id="KW-0805">Transcription regulation</keyword>
<dbReference type="Gene3D" id="3.40.50.2300">
    <property type="match status" value="1"/>
</dbReference>
<evidence type="ECO:0000256" key="1">
    <source>
        <dbReference type="ARBA" id="ARBA00022553"/>
    </source>
</evidence>
<dbReference type="PANTHER" id="PTHR48111:SF1">
    <property type="entry name" value="TWO-COMPONENT RESPONSE REGULATOR ORR33"/>
    <property type="match status" value="1"/>
</dbReference>